<accession>A0A4V2VR48</accession>
<evidence type="ECO:0000256" key="1">
    <source>
        <dbReference type="ARBA" id="ARBA00005254"/>
    </source>
</evidence>
<dbReference type="InterPro" id="IPR018376">
    <property type="entry name" value="Enoyl-CoA_hyd/isom_CS"/>
</dbReference>
<dbReference type="RefSeq" id="WP_132477318.1">
    <property type="nucleotide sequence ID" value="NZ_JBHRVM010000001.1"/>
</dbReference>
<dbReference type="GO" id="GO:0006635">
    <property type="term" value="P:fatty acid beta-oxidation"/>
    <property type="evidence" value="ECO:0007669"/>
    <property type="project" value="TreeGrafter"/>
</dbReference>
<dbReference type="CDD" id="cd06558">
    <property type="entry name" value="crotonase-like"/>
    <property type="match status" value="1"/>
</dbReference>
<dbReference type="PROSITE" id="PS00166">
    <property type="entry name" value="ENOYL_COA_HYDRATASE"/>
    <property type="match status" value="1"/>
</dbReference>
<dbReference type="OrthoDB" id="9774843at2"/>
<dbReference type="Proteomes" id="UP000294692">
    <property type="component" value="Unassembled WGS sequence"/>
</dbReference>
<dbReference type="PANTHER" id="PTHR11941:SF54">
    <property type="entry name" value="ENOYL-COA HYDRATASE, MITOCHONDRIAL"/>
    <property type="match status" value="1"/>
</dbReference>
<sequence length="265" mass="28565">MGIEYAKNGSVVTITMNRIESMNALDPSAMLDLRDALLRFDGDDELRVAILTGAGERAFCAGADLKKTLPAKPYVSGMFDRNIDEKHPLYIRNISLPRLGIGKPVIAAVNGVAVGGGMELALNADICICSPNARFGLTEPRVGSIPAVSGIQRLLQSLPRSTAMRLLLTGEIIDADSAHAYGIVSEVVADEPLLRRAQAIASDIAANAPLAVRAIKYLSQKALDLPVKEALEIEELVWGHLHASEDRIEGRKAFAEKRKPRFKGC</sequence>
<gene>
    <name evidence="4" type="ORF">EV686_10699</name>
</gene>
<dbReference type="GO" id="GO:0016836">
    <property type="term" value="F:hydro-lyase activity"/>
    <property type="evidence" value="ECO:0007669"/>
    <property type="project" value="UniProtKB-ARBA"/>
</dbReference>
<dbReference type="InterPro" id="IPR029045">
    <property type="entry name" value="ClpP/crotonase-like_dom_sf"/>
</dbReference>
<evidence type="ECO:0000256" key="2">
    <source>
        <dbReference type="ARBA" id="ARBA00023239"/>
    </source>
</evidence>
<dbReference type="Gene3D" id="3.90.226.10">
    <property type="entry name" value="2-enoyl-CoA Hydratase, Chain A, domain 1"/>
    <property type="match status" value="1"/>
</dbReference>
<proteinExistence type="inferred from homology"/>
<name>A0A4V2VR48_9BURK</name>
<organism evidence="4 5">
    <name type="scientific">Paracandidimonas soli</name>
    <dbReference type="NCBI Taxonomy" id="1917182"/>
    <lineage>
        <taxon>Bacteria</taxon>
        <taxon>Pseudomonadati</taxon>
        <taxon>Pseudomonadota</taxon>
        <taxon>Betaproteobacteria</taxon>
        <taxon>Burkholderiales</taxon>
        <taxon>Alcaligenaceae</taxon>
        <taxon>Paracandidimonas</taxon>
    </lineage>
</organism>
<reference evidence="4 5" key="1">
    <citation type="submission" date="2019-03" db="EMBL/GenBank/DDBJ databases">
        <title>Genomic Encyclopedia of Type Strains, Phase IV (KMG-IV): sequencing the most valuable type-strain genomes for metagenomic binning, comparative biology and taxonomic classification.</title>
        <authorList>
            <person name="Goeker M."/>
        </authorList>
    </citation>
    <scope>NUCLEOTIDE SEQUENCE [LARGE SCALE GENOMIC DNA]</scope>
    <source>
        <strain evidence="4 5">DSM 100048</strain>
    </source>
</reference>
<comment type="caution">
    <text evidence="4">The sequence shown here is derived from an EMBL/GenBank/DDBJ whole genome shotgun (WGS) entry which is preliminary data.</text>
</comment>
<keyword evidence="5" id="KW-1185">Reference proteome</keyword>
<dbReference type="FunFam" id="1.10.12.10:FF:000001">
    <property type="entry name" value="Probable enoyl-CoA hydratase, mitochondrial"/>
    <property type="match status" value="1"/>
</dbReference>
<dbReference type="InterPro" id="IPR014748">
    <property type="entry name" value="Enoyl-CoA_hydra_C"/>
</dbReference>
<dbReference type="Pfam" id="PF00378">
    <property type="entry name" value="ECH_1"/>
    <property type="match status" value="1"/>
</dbReference>
<dbReference type="SUPFAM" id="SSF52096">
    <property type="entry name" value="ClpP/crotonase"/>
    <property type="match status" value="1"/>
</dbReference>
<evidence type="ECO:0000313" key="4">
    <source>
        <dbReference type="EMBL" id="TCU97219.1"/>
    </source>
</evidence>
<dbReference type="Gene3D" id="1.10.12.10">
    <property type="entry name" value="Lyase 2-enoyl-coa Hydratase, Chain A, domain 2"/>
    <property type="match status" value="1"/>
</dbReference>
<protein>
    <submittedName>
        <fullName evidence="4">E-phenylitaconyl-CoA hydratase</fullName>
    </submittedName>
</protein>
<dbReference type="AlphaFoldDB" id="A0A4V2VR48"/>
<keyword evidence="2" id="KW-0456">Lyase</keyword>
<dbReference type="PANTHER" id="PTHR11941">
    <property type="entry name" value="ENOYL-COA HYDRATASE-RELATED"/>
    <property type="match status" value="1"/>
</dbReference>
<comment type="similarity">
    <text evidence="1 3">Belongs to the enoyl-CoA hydratase/isomerase family.</text>
</comment>
<dbReference type="InterPro" id="IPR001753">
    <property type="entry name" value="Enoyl-CoA_hydra/iso"/>
</dbReference>
<evidence type="ECO:0000256" key="3">
    <source>
        <dbReference type="RuleBase" id="RU003707"/>
    </source>
</evidence>
<evidence type="ECO:0000313" key="5">
    <source>
        <dbReference type="Proteomes" id="UP000294692"/>
    </source>
</evidence>
<dbReference type="EMBL" id="SMBX01000006">
    <property type="protein sequence ID" value="TCU97219.1"/>
    <property type="molecule type" value="Genomic_DNA"/>
</dbReference>